<evidence type="ECO:0000256" key="23">
    <source>
        <dbReference type="ARBA" id="ARBA00023172"/>
    </source>
</evidence>
<dbReference type="InterPro" id="IPR001584">
    <property type="entry name" value="Integrase_cat-core"/>
</dbReference>
<evidence type="ECO:0000256" key="7">
    <source>
        <dbReference type="ARBA" id="ARBA00022670"/>
    </source>
</evidence>
<comment type="catalytic activity">
    <reaction evidence="27">
        <text>DNA(n) + a 2'-deoxyribonucleoside 5'-triphosphate = DNA(n+1) + diphosphate</text>
        <dbReference type="Rhea" id="RHEA:22508"/>
        <dbReference type="Rhea" id="RHEA-COMP:17339"/>
        <dbReference type="Rhea" id="RHEA-COMP:17340"/>
        <dbReference type="ChEBI" id="CHEBI:33019"/>
        <dbReference type="ChEBI" id="CHEBI:61560"/>
        <dbReference type="ChEBI" id="CHEBI:173112"/>
        <dbReference type="EC" id="2.7.7.7"/>
    </reaction>
</comment>
<keyword evidence="6" id="KW-1188">Viral release from host cell</keyword>
<evidence type="ECO:0000256" key="11">
    <source>
        <dbReference type="ARBA" id="ARBA00022723"/>
    </source>
</evidence>
<keyword evidence="8" id="KW-0808">Transferase</keyword>
<keyword evidence="11" id="KW-0479">Metal-binding</keyword>
<dbReference type="InterPro" id="IPR057670">
    <property type="entry name" value="SH3_retrovirus"/>
</dbReference>
<comment type="caution">
    <text evidence="29">The sequence shown here is derived from an EMBL/GenBank/DDBJ whole genome shotgun (WGS) entry which is preliminary data.</text>
</comment>
<keyword evidence="23" id="KW-0233">DNA recombination</keyword>
<evidence type="ECO:0000256" key="8">
    <source>
        <dbReference type="ARBA" id="ARBA00022679"/>
    </source>
</evidence>
<dbReference type="GO" id="GO:0003964">
    <property type="term" value="F:RNA-directed DNA polymerase activity"/>
    <property type="evidence" value="ECO:0007669"/>
    <property type="project" value="UniProtKB-KW"/>
</dbReference>
<dbReference type="InterPro" id="IPR054722">
    <property type="entry name" value="PolX-like_BBD"/>
</dbReference>
<gene>
    <name evidence="29" type="ORF">AC631_05428</name>
</gene>
<evidence type="ECO:0000256" key="3">
    <source>
        <dbReference type="ARBA" id="ARBA00004496"/>
    </source>
</evidence>
<evidence type="ECO:0000256" key="20">
    <source>
        <dbReference type="ARBA" id="ARBA00022932"/>
    </source>
</evidence>
<dbReference type="Pfam" id="PF25597">
    <property type="entry name" value="SH3_retrovirus"/>
    <property type="match status" value="1"/>
</dbReference>
<organism evidence="29 30">
    <name type="scientific">Debaryomyces fabryi</name>
    <dbReference type="NCBI Taxonomy" id="58627"/>
    <lineage>
        <taxon>Eukaryota</taxon>
        <taxon>Fungi</taxon>
        <taxon>Dikarya</taxon>
        <taxon>Ascomycota</taxon>
        <taxon>Saccharomycotina</taxon>
        <taxon>Pichiomycetes</taxon>
        <taxon>Debaryomycetaceae</taxon>
        <taxon>Debaryomyces</taxon>
    </lineage>
</organism>
<dbReference type="GO" id="GO:0006508">
    <property type="term" value="P:proteolysis"/>
    <property type="evidence" value="ECO:0007669"/>
    <property type="project" value="UniProtKB-KW"/>
</dbReference>
<dbReference type="RefSeq" id="XP_015464909.1">
    <property type="nucleotide sequence ID" value="XM_015614257.1"/>
</dbReference>
<keyword evidence="7" id="KW-0645">Protease</keyword>
<comment type="catalytic activity">
    <reaction evidence="1">
        <text>Endonucleolytic cleavage to 5'-phosphomonoester.</text>
        <dbReference type="EC" id="3.1.26.4"/>
    </reaction>
</comment>
<evidence type="ECO:0000313" key="29">
    <source>
        <dbReference type="EMBL" id="KRZ98806.1"/>
    </source>
</evidence>
<keyword evidence="19" id="KW-0695">RNA-directed DNA polymerase</keyword>
<keyword evidence="14" id="KW-0378">Hydrolase</keyword>
<evidence type="ECO:0000256" key="18">
    <source>
        <dbReference type="ARBA" id="ARBA00022908"/>
    </source>
</evidence>
<dbReference type="PANTHER" id="PTHR42648">
    <property type="entry name" value="TRANSPOSASE, PUTATIVE-RELATED"/>
    <property type="match status" value="1"/>
</dbReference>
<evidence type="ECO:0000313" key="30">
    <source>
        <dbReference type="Proteomes" id="UP000054251"/>
    </source>
</evidence>
<evidence type="ECO:0000259" key="28">
    <source>
        <dbReference type="PROSITE" id="PS50994"/>
    </source>
</evidence>
<evidence type="ECO:0000256" key="6">
    <source>
        <dbReference type="ARBA" id="ARBA00022612"/>
    </source>
</evidence>
<comment type="function">
    <text evidence="2">The aspartyl protease (PR) mediates the proteolytic cleavages of the Gag and Gag-Pol polyproteins after assembly of the VLP.</text>
</comment>
<keyword evidence="13" id="KW-0255">Endonuclease</keyword>
<dbReference type="GO" id="GO:0006310">
    <property type="term" value="P:DNA recombination"/>
    <property type="evidence" value="ECO:0007669"/>
    <property type="project" value="UniProtKB-KW"/>
</dbReference>
<dbReference type="GO" id="GO:0004523">
    <property type="term" value="F:RNA-DNA hybrid ribonuclease activity"/>
    <property type="evidence" value="ECO:0007669"/>
    <property type="project" value="UniProtKB-EC"/>
</dbReference>
<reference evidence="29 30" key="1">
    <citation type="submission" date="2015-11" db="EMBL/GenBank/DDBJ databases">
        <title>The genome of Debaryomyces fabryi.</title>
        <authorList>
            <person name="Tafer H."/>
            <person name="Lopandic K."/>
        </authorList>
    </citation>
    <scope>NUCLEOTIDE SEQUENCE [LARGE SCALE GENOMIC DNA]</scope>
    <source>
        <strain evidence="29 30">CBS 789</strain>
    </source>
</reference>
<sequence length="550" mass="62117">MPLSIKNTKSTALKKAYPKIKSNITCYKCGGKDHTLNVCTTRNNDKLKCLRCKPIHKAGIQTSSGMEYQGYDGYNDDPRDTFFFEPDGFVHVTYQRDLLHNFSSDNSGMISGLDPDNMLEILGTGTLHFLFPDGTLVTFGDVKYIPSCGRNLISFSRAVFNGAIWNIRHDFVYDNYSDLPIAVRTAPYHGLRYEFSLPCLPSISSNSGFALNTTPNLYARFGCPSRDIVNDLAKKFPSYSETIKFQLEEYIRSLKQTSTTSRSSVTAPLELVHSSVCGPFPEPGIGNNLYFVIFVDEYTHMKRAFCIKDTSEVFECTRSYFIEAEEFFHNRGGYKPVAFRTDDNYEYLSFELQGFLKTRGIAHQCIAPYSSYPNAVSKRAIRTITEKSRIMMSDASTPLSFWSEAVTCSNYITNRLPSNAIKMQYPYKRWYKKMPNLDNLRPFGCKASALIPTLRGSSMLSTHSIRGIMVGYGIGSNAYRIFDIDTGKIAICENVKFDEFSFPFRTMTEIPPHIRFSGSQSKYDAVFEAGLPNDNKATSELAFLFSCCSI</sequence>
<dbReference type="GO" id="GO:0046872">
    <property type="term" value="F:metal ion binding"/>
    <property type="evidence" value="ECO:0007669"/>
    <property type="project" value="UniProtKB-KW"/>
</dbReference>
<dbReference type="Gene3D" id="3.30.420.10">
    <property type="entry name" value="Ribonuclease H-like superfamily/Ribonuclease H"/>
    <property type="match status" value="1"/>
</dbReference>
<feature type="domain" description="Integrase catalytic" evidence="28">
    <location>
        <begin position="264"/>
        <end position="434"/>
    </location>
</feature>
<dbReference type="InterPro" id="IPR036397">
    <property type="entry name" value="RNaseH_sf"/>
</dbReference>
<name>A0A0V1PRE0_9ASCO</name>
<dbReference type="GO" id="GO:0005737">
    <property type="term" value="C:cytoplasm"/>
    <property type="evidence" value="ECO:0007669"/>
    <property type="project" value="UniProtKB-SubCell"/>
</dbReference>
<dbReference type="GO" id="GO:0008233">
    <property type="term" value="F:peptidase activity"/>
    <property type="evidence" value="ECO:0007669"/>
    <property type="project" value="UniProtKB-KW"/>
</dbReference>
<keyword evidence="30" id="KW-1185">Reference proteome</keyword>
<keyword evidence="10" id="KW-0540">Nuclease</keyword>
<dbReference type="GO" id="GO:0003677">
    <property type="term" value="F:DNA binding"/>
    <property type="evidence" value="ECO:0007669"/>
    <property type="project" value="UniProtKB-KW"/>
</dbReference>
<evidence type="ECO:0000256" key="26">
    <source>
        <dbReference type="ARBA" id="ARBA00048173"/>
    </source>
</evidence>
<accession>A0A0V1PRE0</accession>
<keyword evidence="15" id="KW-0067">ATP-binding</keyword>
<evidence type="ECO:0000256" key="17">
    <source>
        <dbReference type="ARBA" id="ARBA00022884"/>
    </source>
</evidence>
<keyword evidence="4" id="KW-0963">Cytoplasm</keyword>
<comment type="catalytic activity">
    <reaction evidence="26">
        <text>DNA(n) + a 2'-deoxyribonucleoside 5'-triphosphate = DNA(n+1) + diphosphate</text>
        <dbReference type="Rhea" id="RHEA:22508"/>
        <dbReference type="Rhea" id="RHEA-COMP:17339"/>
        <dbReference type="Rhea" id="RHEA-COMP:17340"/>
        <dbReference type="ChEBI" id="CHEBI:33019"/>
        <dbReference type="ChEBI" id="CHEBI:61560"/>
        <dbReference type="ChEBI" id="CHEBI:173112"/>
        <dbReference type="EC" id="2.7.7.49"/>
    </reaction>
</comment>
<keyword evidence="18" id="KW-0229">DNA integration</keyword>
<evidence type="ECO:0000256" key="4">
    <source>
        <dbReference type="ARBA" id="ARBA00022490"/>
    </source>
</evidence>
<evidence type="ECO:0000256" key="2">
    <source>
        <dbReference type="ARBA" id="ARBA00002180"/>
    </source>
</evidence>
<keyword evidence="9" id="KW-0548">Nucleotidyltransferase</keyword>
<evidence type="ECO:0000256" key="24">
    <source>
        <dbReference type="ARBA" id="ARBA00025590"/>
    </source>
</evidence>
<dbReference type="GeneID" id="26842437"/>
<evidence type="ECO:0000256" key="25">
    <source>
        <dbReference type="ARBA" id="ARBA00025615"/>
    </source>
</evidence>
<keyword evidence="16" id="KW-0460">Magnesium</keyword>
<dbReference type="PANTHER" id="PTHR42648:SF11">
    <property type="entry name" value="TRANSPOSON TY4-P GAG-POL POLYPROTEIN"/>
    <property type="match status" value="1"/>
</dbReference>
<dbReference type="PROSITE" id="PS50994">
    <property type="entry name" value="INTEGRASE"/>
    <property type="match status" value="1"/>
</dbReference>
<keyword evidence="5" id="KW-0815">Transposition</keyword>
<keyword evidence="21" id="KW-0917">Virion maturation</keyword>
<keyword evidence="22" id="KW-0238">DNA-binding</keyword>
<evidence type="ECO:0000256" key="27">
    <source>
        <dbReference type="ARBA" id="ARBA00049244"/>
    </source>
</evidence>
<dbReference type="GO" id="GO:0003887">
    <property type="term" value="F:DNA-directed DNA polymerase activity"/>
    <property type="evidence" value="ECO:0007669"/>
    <property type="project" value="UniProtKB-KW"/>
</dbReference>
<dbReference type="AlphaFoldDB" id="A0A0V1PRE0"/>
<dbReference type="Pfam" id="PF22936">
    <property type="entry name" value="Pol_BBD"/>
    <property type="match status" value="1"/>
</dbReference>
<evidence type="ECO:0000256" key="22">
    <source>
        <dbReference type="ARBA" id="ARBA00023125"/>
    </source>
</evidence>
<evidence type="ECO:0000256" key="5">
    <source>
        <dbReference type="ARBA" id="ARBA00022578"/>
    </source>
</evidence>
<evidence type="ECO:0000256" key="21">
    <source>
        <dbReference type="ARBA" id="ARBA00023113"/>
    </source>
</evidence>
<protein>
    <recommendedName>
        <fullName evidence="28">Integrase catalytic domain-containing protein</fullName>
    </recommendedName>
</protein>
<dbReference type="GO" id="GO:0005524">
    <property type="term" value="F:ATP binding"/>
    <property type="evidence" value="ECO:0007669"/>
    <property type="project" value="UniProtKB-KW"/>
</dbReference>
<dbReference type="InterPro" id="IPR012337">
    <property type="entry name" value="RNaseH-like_sf"/>
</dbReference>
<dbReference type="Proteomes" id="UP000054251">
    <property type="component" value="Unassembled WGS sequence"/>
</dbReference>
<dbReference type="GO" id="GO:0032196">
    <property type="term" value="P:transposition"/>
    <property type="evidence" value="ECO:0007669"/>
    <property type="project" value="UniProtKB-KW"/>
</dbReference>
<evidence type="ECO:0000256" key="9">
    <source>
        <dbReference type="ARBA" id="ARBA00022695"/>
    </source>
</evidence>
<evidence type="ECO:0000256" key="15">
    <source>
        <dbReference type="ARBA" id="ARBA00022840"/>
    </source>
</evidence>
<dbReference type="EMBL" id="LMYN01000208">
    <property type="protein sequence ID" value="KRZ98806.1"/>
    <property type="molecule type" value="Genomic_DNA"/>
</dbReference>
<dbReference type="OrthoDB" id="4075035at2759"/>
<dbReference type="InterPro" id="IPR039537">
    <property type="entry name" value="Retrotran_Ty1/copia-like"/>
</dbReference>
<evidence type="ECO:0000256" key="19">
    <source>
        <dbReference type="ARBA" id="ARBA00022918"/>
    </source>
</evidence>
<evidence type="ECO:0000256" key="16">
    <source>
        <dbReference type="ARBA" id="ARBA00022842"/>
    </source>
</evidence>
<dbReference type="GO" id="GO:0015074">
    <property type="term" value="P:DNA integration"/>
    <property type="evidence" value="ECO:0007669"/>
    <property type="project" value="UniProtKB-KW"/>
</dbReference>
<evidence type="ECO:0000256" key="12">
    <source>
        <dbReference type="ARBA" id="ARBA00022741"/>
    </source>
</evidence>
<keyword evidence="20" id="KW-0239">DNA-directed DNA polymerase</keyword>
<comment type="function">
    <text evidence="24">Reverse transcriptase/ribonuclease H (RT) is a multifunctional enzyme that catalyzes the conversion of the retro-elements RNA genome into dsDNA within the VLP. The enzyme displays a DNA polymerase activity that can copy either DNA or RNA templates, and a ribonuclease H (RNase H) activity that cleaves the RNA strand of RNA-DNA heteroduplexes during plus-strand synthesis and hydrolyzes RNA primers. The conversion leads to a linear dsDNA copy of the retrotransposon that includes long terminal repeats (LTRs) at both ends.</text>
</comment>
<evidence type="ECO:0000256" key="14">
    <source>
        <dbReference type="ARBA" id="ARBA00022801"/>
    </source>
</evidence>
<dbReference type="SUPFAM" id="SSF53098">
    <property type="entry name" value="Ribonuclease H-like"/>
    <property type="match status" value="1"/>
</dbReference>
<dbReference type="GO" id="GO:0003723">
    <property type="term" value="F:RNA binding"/>
    <property type="evidence" value="ECO:0007669"/>
    <property type="project" value="UniProtKB-KW"/>
</dbReference>
<proteinExistence type="predicted"/>
<evidence type="ECO:0000256" key="1">
    <source>
        <dbReference type="ARBA" id="ARBA00000077"/>
    </source>
</evidence>
<evidence type="ECO:0000256" key="10">
    <source>
        <dbReference type="ARBA" id="ARBA00022722"/>
    </source>
</evidence>
<comment type="subcellular location">
    <subcellularLocation>
        <location evidence="3">Cytoplasm</location>
    </subcellularLocation>
</comment>
<evidence type="ECO:0000256" key="13">
    <source>
        <dbReference type="ARBA" id="ARBA00022759"/>
    </source>
</evidence>
<dbReference type="GO" id="GO:0005634">
    <property type="term" value="C:nucleus"/>
    <property type="evidence" value="ECO:0007669"/>
    <property type="project" value="UniProtKB-ARBA"/>
</dbReference>
<keyword evidence="12" id="KW-0547">Nucleotide-binding</keyword>
<comment type="function">
    <text evidence="25">Integrase (IN) targets the VLP to the nucleus, where a subparticle preintegration complex (PIC) containing at least integrase and the newly synthesized dsDNA copy of the retrotransposon must transit the nuclear membrane. Once in the nucleus, integrase performs the integration of the dsDNA into the host genome.</text>
</comment>
<keyword evidence="17" id="KW-0694">RNA-binding</keyword>